<dbReference type="Proteomes" id="UP001195769">
    <property type="component" value="Unassembled WGS sequence"/>
</dbReference>
<comment type="caution">
    <text evidence="1">The sequence shown here is derived from an EMBL/GenBank/DDBJ whole genome shotgun (WGS) entry which is preliminary data.</text>
</comment>
<reference evidence="1" key="1">
    <citation type="journal article" date="2020" name="New Phytol.">
        <title>Comparative genomics reveals dynamic genome evolution in host specialist ectomycorrhizal fungi.</title>
        <authorList>
            <person name="Lofgren L.A."/>
            <person name="Nguyen N.H."/>
            <person name="Vilgalys R."/>
            <person name="Ruytinx J."/>
            <person name="Liao H.L."/>
            <person name="Branco S."/>
            <person name="Kuo A."/>
            <person name="LaButti K."/>
            <person name="Lipzen A."/>
            <person name="Andreopoulos W."/>
            <person name="Pangilinan J."/>
            <person name="Riley R."/>
            <person name="Hundley H."/>
            <person name="Na H."/>
            <person name="Barry K."/>
            <person name="Grigoriev I.V."/>
            <person name="Stajich J.E."/>
            <person name="Kennedy P.G."/>
        </authorList>
    </citation>
    <scope>NUCLEOTIDE SEQUENCE</scope>
    <source>
        <strain evidence="1">FC203</strain>
    </source>
</reference>
<organism evidence="1 2">
    <name type="scientific">Suillus fuscotomentosus</name>
    <dbReference type="NCBI Taxonomy" id="1912939"/>
    <lineage>
        <taxon>Eukaryota</taxon>
        <taxon>Fungi</taxon>
        <taxon>Dikarya</taxon>
        <taxon>Basidiomycota</taxon>
        <taxon>Agaricomycotina</taxon>
        <taxon>Agaricomycetes</taxon>
        <taxon>Agaricomycetidae</taxon>
        <taxon>Boletales</taxon>
        <taxon>Suillineae</taxon>
        <taxon>Suillaceae</taxon>
        <taxon>Suillus</taxon>
    </lineage>
</organism>
<dbReference type="GeneID" id="64656454"/>
<name>A0AAD4E4S3_9AGAM</name>
<dbReference type="EMBL" id="JABBWK010000039">
    <property type="protein sequence ID" value="KAG1898489.1"/>
    <property type="molecule type" value="Genomic_DNA"/>
</dbReference>
<keyword evidence="2" id="KW-1185">Reference proteome</keyword>
<dbReference type="RefSeq" id="XP_041224065.1">
    <property type="nucleotide sequence ID" value="XM_041362156.1"/>
</dbReference>
<gene>
    <name evidence="1" type="ORF">F5891DRAFT_1043664</name>
</gene>
<protein>
    <submittedName>
        <fullName evidence="1">Uncharacterized protein</fullName>
    </submittedName>
</protein>
<accession>A0AAD4E4S3</accession>
<evidence type="ECO:0000313" key="1">
    <source>
        <dbReference type="EMBL" id="KAG1898489.1"/>
    </source>
</evidence>
<sequence>MLRLVSFLEVPSMPILFGSVLSVLLSRCCGSTLPSLVACRRKHGTDYKSAVRQPTSLIIFDSSSDILLRMF</sequence>
<proteinExistence type="predicted"/>
<evidence type="ECO:0000313" key="2">
    <source>
        <dbReference type="Proteomes" id="UP001195769"/>
    </source>
</evidence>
<dbReference type="AlphaFoldDB" id="A0AAD4E4S3"/>